<evidence type="ECO:0000259" key="3">
    <source>
        <dbReference type="Pfam" id="PF01555"/>
    </source>
</evidence>
<dbReference type="GO" id="GO:0003677">
    <property type="term" value="F:DNA binding"/>
    <property type="evidence" value="ECO:0007669"/>
    <property type="project" value="InterPro"/>
</dbReference>
<evidence type="ECO:0000256" key="2">
    <source>
        <dbReference type="ARBA" id="ARBA00022679"/>
    </source>
</evidence>
<dbReference type="Pfam" id="PF01555">
    <property type="entry name" value="N6_N4_Mtase"/>
    <property type="match status" value="1"/>
</dbReference>
<dbReference type="EMBL" id="AJWZ01004237">
    <property type="protein sequence ID" value="EKC65993.1"/>
    <property type="molecule type" value="Genomic_DNA"/>
</dbReference>
<keyword evidence="2" id="KW-0808">Transferase</keyword>
<dbReference type="SUPFAM" id="SSF53335">
    <property type="entry name" value="S-adenosyl-L-methionine-dependent methyltransferases"/>
    <property type="match status" value="1"/>
</dbReference>
<dbReference type="GO" id="GO:0032259">
    <property type="term" value="P:methylation"/>
    <property type="evidence" value="ECO:0007669"/>
    <property type="project" value="UniProtKB-KW"/>
</dbReference>
<keyword evidence="1 4" id="KW-0489">Methyltransferase</keyword>
<gene>
    <name evidence="4" type="ORF">OBE_06178</name>
</gene>
<dbReference type="InterPro" id="IPR001091">
    <property type="entry name" value="RM_Methyltransferase"/>
</dbReference>
<name>K1T8S4_9ZZZZ</name>
<protein>
    <submittedName>
        <fullName evidence="4">DNA methylase N-4/N-6 domain protein</fullName>
    </submittedName>
</protein>
<dbReference type="AlphaFoldDB" id="K1T8S4"/>
<sequence length="215" mass="24680">LLLPLLKPDASVYVCCDWRSSPVIGMTLKDYFRLQNRITWQREKGRGAQRNWKNGMEDIWFATRTDDYTFHVDAVKVRRRVRAPYRADGRPKDWEETPDGKFRNTCPSNFWDDISVPYWSMPENTAHPTQKPEKLLAKLILASSDPGGIVLDPFAGSGSTAVTAKKLGRRFVAIERSEQYCAWAEKRLELAETNPAIQGYADGVFWERNAGRLPR</sequence>
<dbReference type="InterPro" id="IPR029063">
    <property type="entry name" value="SAM-dependent_MTases_sf"/>
</dbReference>
<evidence type="ECO:0000256" key="1">
    <source>
        <dbReference type="ARBA" id="ARBA00022603"/>
    </source>
</evidence>
<organism evidence="4">
    <name type="scientific">human gut metagenome</name>
    <dbReference type="NCBI Taxonomy" id="408170"/>
    <lineage>
        <taxon>unclassified sequences</taxon>
        <taxon>metagenomes</taxon>
        <taxon>organismal metagenomes</taxon>
    </lineage>
</organism>
<evidence type="ECO:0000313" key="4">
    <source>
        <dbReference type="EMBL" id="EKC65993.1"/>
    </source>
</evidence>
<comment type="caution">
    <text evidence="4">The sequence shown here is derived from an EMBL/GenBank/DDBJ whole genome shotgun (WGS) entry which is preliminary data.</text>
</comment>
<accession>K1T8S4</accession>
<dbReference type="InterPro" id="IPR002941">
    <property type="entry name" value="DNA_methylase_N4/N6"/>
</dbReference>
<feature type="domain" description="DNA methylase N-4/N-6" evidence="3">
    <location>
        <begin position="4"/>
        <end position="185"/>
    </location>
</feature>
<dbReference type="GO" id="GO:0008170">
    <property type="term" value="F:N-methyltransferase activity"/>
    <property type="evidence" value="ECO:0007669"/>
    <property type="project" value="InterPro"/>
</dbReference>
<dbReference type="Gene3D" id="3.40.50.150">
    <property type="entry name" value="Vaccinia Virus protein VP39"/>
    <property type="match status" value="1"/>
</dbReference>
<dbReference type="PRINTS" id="PR00508">
    <property type="entry name" value="S21N4MTFRASE"/>
</dbReference>
<dbReference type="GO" id="GO:0005737">
    <property type="term" value="C:cytoplasm"/>
    <property type="evidence" value="ECO:0007669"/>
    <property type="project" value="TreeGrafter"/>
</dbReference>
<dbReference type="PANTHER" id="PTHR13370:SF3">
    <property type="entry name" value="TRNA (GUANINE(10)-N2)-METHYLTRANSFERASE HOMOLOG"/>
    <property type="match status" value="1"/>
</dbReference>
<reference evidence="4" key="1">
    <citation type="journal article" date="2013" name="Environ. Microbiol.">
        <title>Microbiota from the distal guts of lean and obese adolescents exhibit partial functional redundancy besides clear differences in community structure.</title>
        <authorList>
            <person name="Ferrer M."/>
            <person name="Ruiz A."/>
            <person name="Lanza F."/>
            <person name="Haange S.B."/>
            <person name="Oberbach A."/>
            <person name="Till H."/>
            <person name="Bargiela R."/>
            <person name="Campoy C."/>
            <person name="Segura M.T."/>
            <person name="Richter M."/>
            <person name="von Bergen M."/>
            <person name="Seifert J."/>
            <person name="Suarez A."/>
        </authorList>
    </citation>
    <scope>NUCLEOTIDE SEQUENCE</scope>
</reference>
<proteinExistence type="predicted"/>
<dbReference type="PANTHER" id="PTHR13370">
    <property type="entry name" value="RNA METHYLASE-RELATED"/>
    <property type="match status" value="1"/>
</dbReference>
<feature type="non-terminal residue" evidence="4">
    <location>
        <position position="1"/>
    </location>
</feature>